<comment type="caution">
    <text evidence="3">The sequence shown here is derived from an EMBL/GenBank/DDBJ whole genome shotgun (WGS) entry which is preliminary data.</text>
</comment>
<dbReference type="Proteomes" id="UP001500731">
    <property type="component" value="Unassembled WGS sequence"/>
</dbReference>
<dbReference type="SUPFAM" id="SSF53271">
    <property type="entry name" value="PRTase-like"/>
    <property type="match status" value="1"/>
</dbReference>
<dbReference type="PANTHER" id="PTHR47505:SF1">
    <property type="entry name" value="DNA UTILIZATION PROTEIN YHGH"/>
    <property type="match status" value="1"/>
</dbReference>
<evidence type="ECO:0000256" key="1">
    <source>
        <dbReference type="ARBA" id="ARBA00008007"/>
    </source>
</evidence>
<dbReference type="CDD" id="cd06223">
    <property type="entry name" value="PRTases_typeI"/>
    <property type="match status" value="1"/>
</dbReference>
<dbReference type="Pfam" id="PF00156">
    <property type="entry name" value="Pribosyltran"/>
    <property type="match status" value="1"/>
</dbReference>
<dbReference type="RefSeq" id="WP_345186424.1">
    <property type="nucleotide sequence ID" value="NZ_BAABGP010000013.1"/>
</dbReference>
<proteinExistence type="inferred from homology"/>
<dbReference type="InterPro" id="IPR051910">
    <property type="entry name" value="ComF/GntX_DNA_util-trans"/>
</dbReference>
<comment type="similarity">
    <text evidence="1">Belongs to the ComF/GntX family.</text>
</comment>
<organism evidence="3 4">
    <name type="scientific">Microbacterium panaciterrae</name>
    <dbReference type="NCBI Taxonomy" id="985759"/>
    <lineage>
        <taxon>Bacteria</taxon>
        <taxon>Bacillati</taxon>
        <taxon>Actinomycetota</taxon>
        <taxon>Actinomycetes</taxon>
        <taxon>Micrococcales</taxon>
        <taxon>Microbacteriaceae</taxon>
        <taxon>Microbacterium</taxon>
    </lineage>
</organism>
<reference evidence="4" key="1">
    <citation type="journal article" date="2019" name="Int. J. Syst. Evol. Microbiol.">
        <title>The Global Catalogue of Microorganisms (GCM) 10K type strain sequencing project: providing services to taxonomists for standard genome sequencing and annotation.</title>
        <authorList>
            <consortium name="The Broad Institute Genomics Platform"/>
            <consortium name="The Broad Institute Genome Sequencing Center for Infectious Disease"/>
            <person name="Wu L."/>
            <person name="Ma J."/>
        </authorList>
    </citation>
    <scope>NUCLEOTIDE SEQUENCE [LARGE SCALE GENOMIC DNA]</scope>
    <source>
        <strain evidence="4">JCM 17839</strain>
    </source>
</reference>
<name>A0ABP8PCH1_9MICO</name>
<evidence type="ECO:0000313" key="4">
    <source>
        <dbReference type="Proteomes" id="UP001500731"/>
    </source>
</evidence>
<feature type="domain" description="Phosphoribosyltransferase" evidence="2">
    <location>
        <begin position="134"/>
        <end position="227"/>
    </location>
</feature>
<dbReference type="InterPro" id="IPR029057">
    <property type="entry name" value="PRTase-like"/>
</dbReference>
<keyword evidence="4" id="KW-1185">Reference proteome</keyword>
<dbReference type="Gene3D" id="3.40.50.2020">
    <property type="match status" value="1"/>
</dbReference>
<dbReference type="PANTHER" id="PTHR47505">
    <property type="entry name" value="DNA UTILIZATION PROTEIN YHGH"/>
    <property type="match status" value="1"/>
</dbReference>
<evidence type="ECO:0000259" key="2">
    <source>
        <dbReference type="Pfam" id="PF00156"/>
    </source>
</evidence>
<dbReference type="InterPro" id="IPR000836">
    <property type="entry name" value="PRTase_dom"/>
</dbReference>
<evidence type="ECO:0000313" key="3">
    <source>
        <dbReference type="EMBL" id="GAA4485190.1"/>
    </source>
</evidence>
<protein>
    <submittedName>
        <fullName evidence="3">ComF family protein</fullName>
    </submittedName>
</protein>
<dbReference type="EMBL" id="BAABGP010000013">
    <property type="protein sequence ID" value="GAA4485190.1"/>
    <property type="molecule type" value="Genomic_DNA"/>
</dbReference>
<sequence>MRTEPLRRLIREIADLAFASVCAGCGATGAALCPDCERGLVPRVLRPHPQPTAEILPVRAGLAFEGVAAAVLRAVKEDGQTALIRALRPAFAAAVADLCASGPLPGRAAALRRIDVVVPVPTSRSAFRRRGFRVPDLLARGTGIPVAPVLTYARRVQDQRGLSVDQRRRNVSGGLIATRRGEGRVALIVDDVVTTGATCEEAARALRAAGFEVVGAVAVAMTRRHHAPRRSGALRRLRANAHDTQMNC</sequence>
<gene>
    <name evidence="3" type="ORF">GCM10023171_19170</name>
</gene>
<accession>A0ABP8PCH1</accession>